<evidence type="ECO:0000313" key="2">
    <source>
        <dbReference type="EMBL" id="VEL36847.1"/>
    </source>
</evidence>
<protein>
    <submittedName>
        <fullName evidence="2">Uncharacterized protein</fullName>
    </submittedName>
</protein>
<proteinExistence type="predicted"/>
<feature type="compositionally biased region" description="Low complexity" evidence="1">
    <location>
        <begin position="244"/>
        <end position="257"/>
    </location>
</feature>
<feature type="region of interest" description="Disordered" evidence="1">
    <location>
        <begin position="103"/>
        <end position="167"/>
    </location>
</feature>
<keyword evidence="3" id="KW-1185">Reference proteome</keyword>
<evidence type="ECO:0000256" key="1">
    <source>
        <dbReference type="SAM" id="MobiDB-lite"/>
    </source>
</evidence>
<organism evidence="2 3">
    <name type="scientific">Protopolystoma xenopodis</name>
    <dbReference type="NCBI Taxonomy" id="117903"/>
    <lineage>
        <taxon>Eukaryota</taxon>
        <taxon>Metazoa</taxon>
        <taxon>Spiralia</taxon>
        <taxon>Lophotrochozoa</taxon>
        <taxon>Platyhelminthes</taxon>
        <taxon>Monogenea</taxon>
        <taxon>Polyopisthocotylea</taxon>
        <taxon>Polystomatidea</taxon>
        <taxon>Polystomatidae</taxon>
        <taxon>Protopolystoma</taxon>
    </lineage>
</organism>
<feature type="compositionally biased region" description="Polar residues" evidence="1">
    <location>
        <begin position="155"/>
        <end position="166"/>
    </location>
</feature>
<dbReference type="AlphaFoldDB" id="A0A448XHE1"/>
<dbReference type="EMBL" id="CAAALY010253346">
    <property type="protein sequence ID" value="VEL36847.1"/>
    <property type="molecule type" value="Genomic_DNA"/>
</dbReference>
<name>A0A448XHE1_9PLAT</name>
<reference evidence="2" key="1">
    <citation type="submission" date="2018-11" db="EMBL/GenBank/DDBJ databases">
        <authorList>
            <consortium name="Pathogen Informatics"/>
        </authorList>
    </citation>
    <scope>NUCLEOTIDE SEQUENCE</scope>
</reference>
<comment type="caution">
    <text evidence="2">The sequence shown here is derived from an EMBL/GenBank/DDBJ whole genome shotgun (WGS) entry which is preliminary data.</text>
</comment>
<dbReference type="Proteomes" id="UP000784294">
    <property type="component" value="Unassembled WGS sequence"/>
</dbReference>
<evidence type="ECO:0000313" key="3">
    <source>
        <dbReference type="Proteomes" id="UP000784294"/>
    </source>
</evidence>
<sequence length="274" mass="28185">MYQSSPEQHLLPLPSTNIPSLSNSERNINVGSNGLSHENSGPVVVGASGILQSYSRHLGHRRCLSSQATEAVDAQFSAADLNTADCKADAKSVVTDAPCRDSSFQRAFTPGPDEVSESSLGSSLIGLPPPSRASRSGARLRRDYPANRTPGLAPASTNRASLSPSRRSGADLAEAIVAGDSTAVRHTSLVHVKSSESLALGVQLPTPKPFSRRLAIRASPGAERASGDGSSGRGTPDGLLSLISGNGSQAPSAGSGSLSAGADFFLTVKSVRCR</sequence>
<feature type="compositionally biased region" description="Polar residues" evidence="1">
    <location>
        <begin position="14"/>
        <end position="32"/>
    </location>
</feature>
<feature type="region of interest" description="Disordered" evidence="1">
    <location>
        <begin position="1"/>
        <end position="32"/>
    </location>
</feature>
<feature type="compositionally biased region" description="Low complexity" evidence="1">
    <location>
        <begin position="117"/>
        <end position="137"/>
    </location>
</feature>
<accession>A0A448XHE1</accession>
<feature type="region of interest" description="Disordered" evidence="1">
    <location>
        <begin position="218"/>
        <end position="257"/>
    </location>
</feature>
<gene>
    <name evidence="2" type="ORF">PXEA_LOCUS30287</name>
</gene>